<proteinExistence type="predicted"/>
<evidence type="ECO:0000313" key="2">
    <source>
        <dbReference type="Proteomes" id="UP000789525"/>
    </source>
</evidence>
<name>A0ACA9PZE1_9GLOM</name>
<sequence length="130" mass="14364">MFDGGFDPKALCGGTSTLQVYDGRRELTSTEICHSWYSNGRESSVDQALQLLSGLRISKESKSKSQRMDVVGIFVSPERNFDTKCMNPLAEILNLELHSPEIIGFPEGSIAIPIQVEICKRSLAPLYSPN</sequence>
<accession>A0ACA9PZE1</accession>
<reference evidence="1" key="1">
    <citation type="submission" date="2021-06" db="EMBL/GenBank/DDBJ databases">
        <authorList>
            <person name="Kallberg Y."/>
            <person name="Tangrot J."/>
            <person name="Rosling A."/>
        </authorList>
    </citation>
    <scope>NUCLEOTIDE SEQUENCE</scope>
    <source>
        <strain evidence="1">CL356</strain>
    </source>
</reference>
<organism evidence="1 2">
    <name type="scientific">Acaulospora colombiana</name>
    <dbReference type="NCBI Taxonomy" id="27376"/>
    <lineage>
        <taxon>Eukaryota</taxon>
        <taxon>Fungi</taxon>
        <taxon>Fungi incertae sedis</taxon>
        <taxon>Mucoromycota</taxon>
        <taxon>Glomeromycotina</taxon>
        <taxon>Glomeromycetes</taxon>
        <taxon>Diversisporales</taxon>
        <taxon>Acaulosporaceae</taxon>
        <taxon>Acaulospora</taxon>
    </lineage>
</organism>
<dbReference type="Proteomes" id="UP000789525">
    <property type="component" value="Unassembled WGS sequence"/>
</dbReference>
<comment type="caution">
    <text evidence="1">The sequence shown here is derived from an EMBL/GenBank/DDBJ whole genome shotgun (WGS) entry which is preliminary data.</text>
</comment>
<protein>
    <submittedName>
        <fullName evidence="1">15726_t:CDS:1</fullName>
    </submittedName>
</protein>
<dbReference type="EMBL" id="CAJVPT010041917">
    <property type="protein sequence ID" value="CAG8729038.1"/>
    <property type="molecule type" value="Genomic_DNA"/>
</dbReference>
<evidence type="ECO:0000313" key="1">
    <source>
        <dbReference type="EMBL" id="CAG8729038.1"/>
    </source>
</evidence>
<keyword evidence="2" id="KW-1185">Reference proteome</keyword>
<gene>
    <name evidence="1" type="ORF">ACOLOM_LOCUS11528</name>
</gene>